<feature type="region of interest" description="Disordered" evidence="5">
    <location>
        <begin position="442"/>
        <end position="479"/>
    </location>
</feature>
<feature type="compositionally biased region" description="Low complexity" evidence="5">
    <location>
        <begin position="1"/>
        <end position="18"/>
    </location>
</feature>
<evidence type="ECO:0000256" key="4">
    <source>
        <dbReference type="SAM" id="Coils"/>
    </source>
</evidence>
<evidence type="ECO:0000313" key="6">
    <source>
        <dbReference type="EMBL" id="SAM82371.1"/>
    </source>
</evidence>
<protein>
    <recommendedName>
        <fullName evidence="2">Autophagy-related protein 14</fullName>
    </recommendedName>
</protein>
<feature type="compositionally biased region" description="Basic residues" evidence="5">
    <location>
        <begin position="233"/>
        <end position="243"/>
    </location>
</feature>
<dbReference type="Pfam" id="PF10186">
    <property type="entry name" value="ATG14"/>
    <property type="match status" value="1"/>
</dbReference>
<keyword evidence="3 4" id="KW-0175">Coiled coil</keyword>
<dbReference type="GO" id="GO:0000323">
    <property type="term" value="C:lytic vacuole"/>
    <property type="evidence" value="ECO:0007669"/>
    <property type="project" value="TreeGrafter"/>
</dbReference>
<dbReference type="AlphaFoldDB" id="A0A1K0H7I7"/>
<dbReference type="GO" id="GO:0032991">
    <property type="term" value="C:protein-containing complex"/>
    <property type="evidence" value="ECO:0007669"/>
    <property type="project" value="UniProtKB-ARBA"/>
</dbReference>
<keyword evidence="9" id="KW-1185">Reference proteome</keyword>
<comment type="similarity">
    <text evidence="1">Belongs to the ATG14 family.</text>
</comment>
<dbReference type="OrthoDB" id="72772at2759"/>
<evidence type="ECO:0000313" key="7">
    <source>
        <dbReference type="EMBL" id="SYW79417.1"/>
    </source>
</evidence>
<feature type="compositionally biased region" description="Low complexity" evidence="5">
    <location>
        <begin position="570"/>
        <end position="591"/>
    </location>
</feature>
<feature type="region of interest" description="Disordered" evidence="5">
    <location>
        <begin position="503"/>
        <end position="603"/>
    </location>
</feature>
<organism evidence="6 8">
    <name type="scientific">Ustilago bromivora</name>
    <dbReference type="NCBI Taxonomy" id="307758"/>
    <lineage>
        <taxon>Eukaryota</taxon>
        <taxon>Fungi</taxon>
        <taxon>Dikarya</taxon>
        <taxon>Basidiomycota</taxon>
        <taxon>Ustilaginomycotina</taxon>
        <taxon>Ustilaginomycetes</taxon>
        <taxon>Ustilaginales</taxon>
        <taxon>Ustilaginaceae</taxon>
        <taxon>Ustilago</taxon>
    </lineage>
</organism>
<dbReference type="Proteomes" id="UP000658997">
    <property type="component" value="Unassembled WGS sequence"/>
</dbReference>
<dbReference type="PANTHER" id="PTHR15157">
    <property type="entry name" value="UV RADIATION RESISTANCE-ASSOCIATED GENE PROTEIN"/>
    <property type="match status" value="1"/>
</dbReference>
<feature type="compositionally biased region" description="Low complexity" evidence="5">
    <location>
        <begin position="119"/>
        <end position="130"/>
    </location>
</feature>
<sequence length="1032" mass="111836">MSMSTGSDSADTAASTSSQPAIHTEQRRIGHISAILVRNLSLRPTRDRALQTLTSKRPGGSSRYHTTSDDTDLTLSLARSNSEGKSKAGGSHCRRRSASYSRLDAGSSDDDNDAQQLESGSPSSSTPTRSQLNNRNKLHPGSDRSGRSGFLANQRRTSDHELTTTSNLSSAADDRHSIEASPRPILKRSSSTRDGRVQNGSPGGGSTGFLDELGAHTTMLSRSDSRSSSHSSHTIRRPSHRARTTSMTSSSSVRSVRFDESHVANSDEARRPSRITGRLNAASRYMLFSQKSLAQIMKDRMLECYVELSLADSDASVQKGKTTSDKPEPIFYRTPNSKPGLHHSWGYQGGDPISPERDFATAATSSKEPLEASTVEIKIWARSPPDTAKTELEAEEWKLVRRTSVDLRDLEPISGNLQDANLALPPNSILLGLALGANSLSGRTSLSSADSQKGLSSTTAKGEGEIEPKLKRKVSEQEAERTRHILESIVYYAVPLDSAQGAHAGQASRANGSASLKAESSNRKQAKGNQGRSRSPNQRRRASVDGYASDPENAPNHKAIKSSRGEDELTIPAPTTSTAATTAAISPATSDAPRRERRKAFEDEQRRVLELSLRETKMMPSYTLDRARQLASKQTQSQNLLAQVDELRGENGELLQDPEGIVQLQLKHEQQKAHSEAVRQMATDEADDLAQKRAELETRRAALQSRRKAMQASDALFWAAETSSRQLQGQLDNLKAEKADLSQSLHAQQSSLLRDLEIIFPIELSDASSLLFSICGLPLPNSVASLPPTELLHEEKKWKDTVKRLPASNRPVFHPFDDDTISSSFGLVAQLVVLLSTYLSTPIHYPLATAGSRAVLQDGISLMSGPRAFPLYEKGMERYRYEYAAFLLNKDIEQLMNVWSVTVIDIRHTLPNLKNLMVTVSAAGPGSEGSRKSYLGKREISLRSAVETVDERIVGGDGGKVNEGKRPGTGLGMGLPSTASGRVEKLEAKPDTLVTTRVLGAPSKAAAAPATASGAIASVSRAFSYFSGSSTR</sequence>
<feature type="region of interest" description="Disordered" evidence="5">
    <location>
        <begin position="954"/>
        <end position="978"/>
    </location>
</feature>
<dbReference type="GO" id="GO:0035493">
    <property type="term" value="P:SNARE complex assembly"/>
    <property type="evidence" value="ECO:0007669"/>
    <property type="project" value="TreeGrafter"/>
</dbReference>
<feature type="compositionally biased region" description="Low complexity" evidence="5">
    <location>
        <begin position="244"/>
        <end position="255"/>
    </location>
</feature>
<dbReference type="GO" id="GO:0005768">
    <property type="term" value="C:endosome"/>
    <property type="evidence" value="ECO:0007669"/>
    <property type="project" value="TreeGrafter"/>
</dbReference>
<dbReference type="EMBL" id="ULHB01000054">
    <property type="protein sequence ID" value="SYW79417.1"/>
    <property type="molecule type" value="Genomic_DNA"/>
</dbReference>
<evidence type="ECO:0000313" key="8">
    <source>
        <dbReference type="Proteomes" id="UP000179920"/>
    </source>
</evidence>
<reference evidence="6" key="2">
    <citation type="submission" date="2016-04" db="EMBL/GenBank/DDBJ databases">
        <authorList>
            <person name="Evans L.H."/>
            <person name="Alamgir A."/>
            <person name="Owens N."/>
            <person name="Weber N.D."/>
            <person name="Virtaneva K."/>
            <person name="Barbian K."/>
            <person name="Babar A."/>
            <person name="Rosenke K."/>
        </authorList>
    </citation>
    <scope>NUCLEOTIDE SEQUENCE</scope>
    <source>
        <strain evidence="6">UB2112</strain>
    </source>
</reference>
<feature type="coiled-coil region" evidence="4">
    <location>
        <begin position="630"/>
        <end position="751"/>
    </location>
</feature>
<dbReference type="EMBL" id="LT558123">
    <property type="protein sequence ID" value="SAM82371.1"/>
    <property type="molecule type" value="Genomic_DNA"/>
</dbReference>
<evidence type="ECO:0000256" key="2">
    <source>
        <dbReference type="ARBA" id="ARBA00013807"/>
    </source>
</evidence>
<feature type="region of interest" description="Disordered" evidence="5">
    <location>
        <begin position="318"/>
        <end position="337"/>
    </location>
</feature>
<dbReference type="GO" id="GO:0000149">
    <property type="term" value="F:SNARE binding"/>
    <property type="evidence" value="ECO:0007669"/>
    <property type="project" value="TreeGrafter"/>
</dbReference>
<feature type="compositionally biased region" description="Basic and acidic residues" evidence="5">
    <location>
        <begin position="954"/>
        <end position="966"/>
    </location>
</feature>
<feature type="compositionally biased region" description="Basic and acidic residues" evidence="5">
    <location>
        <begin position="462"/>
        <end position="479"/>
    </location>
</feature>
<dbReference type="Proteomes" id="UP000179920">
    <property type="component" value="Chromosome VII"/>
</dbReference>
<gene>
    <name evidence="7" type="ORF">UBRO2_03101</name>
    <name evidence="6" type="ORF">UBRO_04630</name>
</gene>
<accession>A0A1K0H7I7</accession>
<evidence type="ECO:0000256" key="3">
    <source>
        <dbReference type="ARBA" id="ARBA00023054"/>
    </source>
</evidence>
<reference evidence="8" key="1">
    <citation type="submission" date="2016-04" db="EMBL/GenBank/DDBJ databases">
        <authorList>
            <person name="Guldener U."/>
            <person name="Guldener U."/>
        </authorList>
    </citation>
    <scope>NUCLEOTIDE SEQUENCE [LARGE SCALE GENOMIC DNA]</scope>
    <source>
        <strain evidence="8">UB2112</strain>
    </source>
</reference>
<dbReference type="PANTHER" id="PTHR15157:SF5">
    <property type="entry name" value="UV RADIATION RESISTANCE-ASSOCIATED GENE PROTEIN"/>
    <property type="match status" value="1"/>
</dbReference>
<proteinExistence type="inferred from homology"/>
<feature type="compositionally biased region" description="Polar residues" evidence="5">
    <location>
        <begin position="443"/>
        <end position="460"/>
    </location>
</feature>
<feature type="compositionally biased region" description="Basic and acidic residues" evidence="5">
    <location>
        <begin position="256"/>
        <end position="271"/>
    </location>
</feature>
<reference evidence="7" key="3">
    <citation type="submission" date="2018-08" db="EMBL/GenBank/DDBJ databases">
        <authorList>
            <person name="Guldener U."/>
        </authorList>
    </citation>
    <scope>NUCLEOTIDE SEQUENCE</scope>
    <source>
        <strain evidence="7">UB2</strain>
    </source>
</reference>
<feature type="region of interest" description="Disordered" evidence="5">
    <location>
        <begin position="1"/>
        <end position="26"/>
    </location>
</feature>
<evidence type="ECO:0000313" key="9">
    <source>
        <dbReference type="Proteomes" id="UP000658997"/>
    </source>
</evidence>
<evidence type="ECO:0000256" key="5">
    <source>
        <dbReference type="SAM" id="MobiDB-lite"/>
    </source>
</evidence>
<feature type="region of interest" description="Disordered" evidence="5">
    <location>
        <begin position="51"/>
        <end position="275"/>
    </location>
</feature>
<evidence type="ECO:0000256" key="1">
    <source>
        <dbReference type="ARBA" id="ARBA00009574"/>
    </source>
</evidence>
<name>A0A1K0H7I7_9BASI</name>
<feature type="compositionally biased region" description="Polar residues" evidence="5">
    <location>
        <begin position="527"/>
        <end position="536"/>
    </location>
</feature>
<dbReference type="InterPro" id="IPR018791">
    <property type="entry name" value="UV_resistance/autophagy_Atg14"/>
</dbReference>